<accession>A0ACC1QUF5</accession>
<name>A0ACC1QUF5_9HYPO</name>
<comment type="caution">
    <text evidence="1">The sequence shown here is derived from an EMBL/GenBank/DDBJ whole genome shotgun (WGS) entry which is preliminary data.</text>
</comment>
<sequence length="252" mass="28368">MNTTHRVRVAQLPDITLLCLRQAHKQTKPPNRLAFKGPEGHGENIWVFAHRRTDQVIYSFNAQLDGYHDLKQLPYNGKKTKPAKLRKDYWAPMAKIEFPSGSGDIGRTVFQKLRELRHRHEVSWNDTMLYKKPIEYTTAERRIAAKRLADKQPEPRFMRNRLERGKAINAQKANSIADMAAVLAGKGPGNTLASEKPSGGKKLVKVTVNWANVLDAGFARSWSQNVTHTELVEPVKEVVEDATLPAEAEAAA</sequence>
<keyword evidence="2" id="KW-1185">Reference proteome</keyword>
<organism evidence="1 2">
    <name type="scientific">Lecanicillium saksenae</name>
    <dbReference type="NCBI Taxonomy" id="468837"/>
    <lineage>
        <taxon>Eukaryota</taxon>
        <taxon>Fungi</taxon>
        <taxon>Dikarya</taxon>
        <taxon>Ascomycota</taxon>
        <taxon>Pezizomycotina</taxon>
        <taxon>Sordariomycetes</taxon>
        <taxon>Hypocreomycetidae</taxon>
        <taxon>Hypocreales</taxon>
        <taxon>Cordycipitaceae</taxon>
        <taxon>Lecanicillium</taxon>
    </lineage>
</organism>
<protein>
    <submittedName>
        <fullName evidence="1">Uncharacterized protein</fullName>
    </submittedName>
</protein>
<evidence type="ECO:0000313" key="1">
    <source>
        <dbReference type="EMBL" id="KAJ3492497.1"/>
    </source>
</evidence>
<evidence type="ECO:0000313" key="2">
    <source>
        <dbReference type="Proteomes" id="UP001148737"/>
    </source>
</evidence>
<proteinExistence type="predicted"/>
<dbReference type="EMBL" id="JANAKD010000594">
    <property type="protein sequence ID" value="KAJ3492497.1"/>
    <property type="molecule type" value="Genomic_DNA"/>
</dbReference>
<dbReference type="Proteomes" id="UP001148737">
    <property type="component" value="Unassembled WGS sequence"/>
</dbReference>
<gene>
    <name evidence="1" type="ORF">NLG97_g5354</name>
</gene>
<reference evidence="1" key="1">
    <citation type="submission" date="2022-07" db="EMBL/GenBank/DDBJ databases">
        <title>Genome Sequence of Lecanicillium saksenae.</title>
        <authorList>
            <person name="Buettner E."/>
        </authorList>
    </citation>
    <scope>NUCLEOTIDE SEQUENCE</scope>
    <source>
        <strain evidence="1">VT-O1</strain>
    </source>
</reference>